<dbReference type="STRING" id="526222.Desal_0023"/>
<gene>
    <name evidence="2" type="ordered locus">Desal_0023</name>
</gene>
<dbReference type="EMBL" id="CP001649">
    <property type="protein sequence ID" value="ACS78095.1"/>
    <property type="molecule type" value="Genomic_DNA"/>
</dbReference>
<evidence type="ECO:0000313" key="3">
    <source>
        <dbReference type="Proteomes" id="UP000002601"/>
    </source>
</evidence>
<accession>C6BUV8</accession>
<dbReference type="AlphaFoldDB" id="C6BUV8"/>
<evidence type="ECO:0000313" key="2">
    <source>
        <dbReference type="EMBL" id="ACS78095.1"/>
    </source>
</evidence>
<dbReference type="PROSITE" id="PS51257">
    <property type="entry name" value="PROKAR_LIPOPROTEIN"/>
    <property type="match status" value="1"/>
</dbReference>
<keyword evidence="3" id="KW-1185">Reference proteome</keyword>
<protein>
    <recommendedName>
        <fullName evidence="1">Phospholipase C/D domain-containing protein</fullName>
    </recommendedName>
</protein>
<dbReference type="Pfam" id="PF00882">
    <property type="entry name" value="Zn_dep_PLPC"/>
    <property type="match status" value="1"/>
</dbReference>
<dbReference type="InterPro" id="IPR029002">
    <property type="entry name" value="PLPC/GPLD1"/>
</dbReference>
<name>C6BUV8_MARSD</name>
<dbReference type="Proteomes" id="UP000002601">
    <property type="component" value="Chromosome"/>
</dbReference>
<sequence>MGKLTLILFFTILLVLGFAASCFAWGPGVHMAIGNAVLSNTMQLSDTVAKLLLSNSTLFLYGCLSADIFIGKGSKAKRLHSHNWQTGFNLLNESTDKHLKAYSLGYLSHLAADIIAHNYYVPNLMQQTRSGGRLSHVYIEMLADDRVDWSAQDAARLFRRANQDADFNLRKHMDAKKYSFLFKKKVFHQTIGLLEYKAVSKSLKISKKVVPALRQAYLRSIIDYSYRLVVDMLNSPQNAVALNFDPIGAENIALAKKENSWKTALKRSVPFSPRFEVDGRITELPRVAGVGAMFKSSTKSSAANIFSS</sequence>
<dbReference type="KEGG" id="dsa:Desal_0023"/>
<dbReference type="OrthoDB" id="9786483at2"/>
<evidence type="ECO:0000259" key="1">
    <source>
        <dbReference type="Pfam" id="PF00882"/>
    </source>
</evidence>
<proteinExistence type="predicted"/>
<organism evidence="2 3">
    <name type="scientific">Maridesulfovibrio salexigens (strain ATCC 14822 / DSM 2638 / NCIMB 8403 / VKM B-1763)</name>
    <name type="common">Desulfovibrio salexigens</name>
    <dbReference type="NCBI Taxonomy" id="526222"/>
    <lineage>
        <taxon>Bacteria</taxon>
        <taxon>Pseudomonadati</taxon>
        <taxon>Thermodesulfobacteriota</taxon>
        <taxon>Desulfovibrionia</taxon>
        <taxon>Desulfovibrionales</taxon>
        <taxon>Desulfovibrionaceae</taxon>
        <taxon>Maridesulfovibrio</taxon>
    </lineage>
</organism>
<dbReference type="eggNOG" id="ENOG502ZCJY">
    <property type="taxonomic scope" value="Bacteria"/>
</dbReference>
<feature type="domain" description="Phospholipase C/D" evidence="1">
    <location>
        <begin position="29"/>
        <end position="148"/>
    </location>
</feature>
<reference evidence="2 3" key="1">
    <citation type="submission" date="2009-06" db="EMBL/GenBank/DDBJ databases">
        <title>Complete sequence of Desulfovibrio salexigens DSM 2638.</title>
        <authorList>
            <consortium name="US DOE Joint Genome Institute"/>
            <person name="Lucas S."/>
            <person name="Copeland A."/>
            <person name="Lapidus A."/>
            <person name="Glavina del Rio T."/>
            <person name="Tice H."/>
            <person name="Bruce D."/>
            <person name="Goodwin L."/>
            <person name="Pitluck S."/>
            <person name="Munk A.C."/>
            <person name="Brettin T."/>
            <person name="Detter J.C."/>
            <person name="Han C."/>
            <person name="Tapia R."/>
            <person name="Larimer F."/>
            <person name="Land M."/>
            <person name="Hauser L."/>
            <person name="Kyrpides N."/>
            <person name="Anderson I."/>
            <person name="Wall J.D."/>
            <person name="Arkin A.P."/>
            <person name="Dehal P."/>
            <person name="Chivian D."/>
            <person name="Giles B."/>
            <person name="Hazen T.C."/>
        </authorList>
    </citation>
    <scope>NUCLEOTIDE SEQUENCE [LARGE SCALE GENOMIC DNA]</scope>
    <source>
        <strain evidence="3">ATCC 14822 / DSM 2638 / NCIMB 8403 / VKM B-1763</strain>
    </source>
</reference>
<dbReference type="HOGENOM" id="CLU_073805_0_0_7"/>